<proteinExistence type="predicted"/>
<dbReference type="AlphaFoldDB" id="A0A5Q4ZYU8"/>
<evidence type="ECO:0000313" key="3">
    <source>
        <dbReference type="EMBL" id="VVV07020.1"/>
    </source>
</evidence>
<gene>
    <name evidence="3" type="ORF">AW0309160_04514</name>
</gene>
<organism evidence="3">
    <name type="scientific">Aliivibrio wodanis</name>
    <dbReference type="NCBI Taxonomy" id="80852"/>
    <lineage>
        <taxon>Bacteria</taxon>
        <taxon>Pseudomonadati</taxon>
        <taxon>Pseudomonadota</taxon>
        <taxon>Gammaproteobacteria</taxon>
        <taxon>Vibrionales</taxon>
        <taxon>Vibrionaceae</taxon>
        <taxon>Aliivibrio</taxon>
    </lineage>
</organism>
<feature type="transmembrane region" description="Helical" evidence="2">
    <location>
        <begin position="771"/>
        <end position="798"/>
    </location>
</feature>
<keyword evidence="2" id="KW-0812">Transmembrane</keyword>
<feature type="transmembrane region" description="Helical" evidence="2">
    <location>
        <begin position="23"/>
        <end position="39"/>
    </location>
</feature>
<name>A0A5Q4ZYU8_9GAMM</name>
<evidence type="ECO:0000256" key="1">
    <source>
        <dbReference type="SAM" id="MobiDB-lite"/>
    </source>
</evidence>
<dbReference type="RefSeq" id="WP_192957902.1">
    <property type="nucleotide sequence ID" value="NZ_LR721753.1"/>
</dbReference>
<feature type="transmembrane region" description="Helical" evidence="2">
    <location>
        <begin position="732"/>
        <end position="751"/>
    </location>
</feature>
<evidence type="ECO:0008006" key="4">
    <source>
        <dbReference type="Google" id="ProtNLM"/>
    </source>
</evidence>
<feature type="region of interest" description="Disordered" evidence="1">
    <location>
        <begin position="845"/>
        <end position="875"/>
    </location>
</feature>
<geneLocation type="plasmid" evidence="3">
    <name>pAWOD_2</name>
</geneLocation>
<keyword evidence="2" id="KW-0472">Membrane</keyword>
<feature type="transmembrane region" description="Helical" evidence="2">
    <location>
        <begin position="51"/>
        <end position="75"/>
    </location>
</feature>
<keyword evidence="2" id="KW-1133">Transmembrane helix</keyword>
<protein>
    <recommendedName>
        <fullName evidence="4">DotA/TraY family protein</fullName>
    </recommendedName>
</protein>
<reference evidence="3" key="1">
    <citation type="submission" date="2019-09" db="EMBL/GenBank/DDBJ databases">
        <authorList>
            <person name="Hjerde E."/>
        </authorList>
    </citation>
    <scope>NUCLEOTIDE SEQUENCE [LARGE SCALE GENOMIC DNA]</scope>
    <source>
        <strain evidence="3">06/09/160</strain>
        <plasmid evidence="3">pAWOD_2</plasmid>
    </source>
</reference>
<feature type="transmembrane region" description="Helical" evidence="2">
    <location>
        <begin position="682"/>
        <end position="711"/>
    </location>
</feature>
<accession>A0A5Q4ZYU8</accession>
<dbReference type="EMBL" id="LR721753">
    <property type="protein sequence ID" value="VVV07020.1"/>
    <property type="molecule type" value="Genomic_DNA"/>
</dbReference>
<keyword evidence="3" id="KW-0614">Plasmid</keyword>
<sequence length="875" mass="94956">MEENTGLLDGLGNAIDYLAEPSIIHWLTLWYGDWVLGVFNDSAAINYPVSALMIALASLNIVALAALLIVLAFTGGKSLLSGLVTADIASGNSKFLPIRLLMAFSLLMPTSAGIEAMKDYNVSISNVQLNTMRVIVGGGAIADWLWVQSTRALFEFNIGGASPIRNTIDRSNSFARAFTCNYLYHKTIGASNGEQLFYYLSGRENIPTFKSLQGADSWDEIALPEEGGLPSFLRIRLGGPNESCGSLTFQLQGDPKTEDDKQKGMFSSTNSLVTEMQYLMRKEANEILLSAMRPYTEFAKRYYDAFSGVSVKTLYESKKIDVGGEAFVPESINSGALQSGASSLKDKVNGTGDALIYLAQQLAYNQQSISQKALSVFGEHLGEEGDNLPETSITDRIINNYLSGYISAGSFWSFYQDFSALAYDAERYGNGFAVTTANMDNGSELCKGSIFSWLTSSSVDGIDFACETTGHLTIGFDWMVDVSKQKAAMKQMASTISAIDRDYEVDVALWSGFYSIGNGETSTGLGVWSSVMVWLIEMVWKGMEWANLSGNDGSLIGSHEQDRLSLLSGDDSLLFNLSGQNSPYIFLTQVGEGMRDISFLIHGLRGTLDALMKTHLSIAEKTSDSLIQTTALAAPIAFWLEFPLRALNNLWEWGNQTLGMLVTVLSTTSLILVYGLPAIPVIGWTMVLAGLFFTFFAAMAAVPFAAVLLGIPKGEGLFAPDTERVLSLIYGIFIRQPLTVIGFLGSMYMGYTTMSLFNLIWFVTFFTKLDGLGLLDSTIAIIFIFLGYGVGLFFIALYSFRITTMTVDTVGLWFSSVLVGGAFGNNENEIQSSTQAIQSLSSKLDEFASAKEQGSSNSGGSNGGDKPKSQSSMNA</sequence>
<feature type="transmembrane region" description="Helical" evidence="2">
    <location>
        <begin position="658"/>
        <end position="676"/>
    </location>
</feature>
<evidence type="ECO:0000256" key="2">
    <source>
        <dbReference type="SAM" id="Phobius"/>
    </source>
</evidence>